<sequence>MELQTLMLAGMNNQVVMGGYHKRWCGQCGILRDVTMSCLLPDNILQGTIQRMVAGSRINAIRAATGSSVRDCIVHVLVDKPVMFGLISCHSWRPVQDESHFHNLVSVCQYDVVRRTAAAKLHVWSLIQPFSHVPSVALNYGIPESLSEKPESVAVATVQSSEPMSSSISCEDSSYLCEKRQQLWSY</sequence>
<dbReference type="Proteomes" id="UP000016932">
    <property type="component" value="Unassembled WGS sequence"/>
</dbReference>
<evidence type="ECO:0000313" key="2">
    <source>
        <dbReference type="Proteomes" id="UP000016932"/>
    </source>
</evidence>
<dbReference type="HOGENOM" id="CLU_1455018_0_0_1"/>
<dbReference type="EMBL" id="KB446558">
    <property type="protein sequence ID" value="EME83600.1"/>
    <property type="molecule type" value="Genomic_DNA"/>
</dbReference>
<organism evidence="1 2">
    <name type="scientific">Pseudocercospora fijiensis (strain CIRAD86)</name>
    <name type="common">Black leaf streak disease fungus</name>
    <name type="synonym">Mycosphaerella fijiensis</name>
    <dbReference type="NCBI Taxonomy" id="383855"/>
    <lineage>
        <taxon>Eukaryota</taxon>
        <taxon>Fungi</taxon>
        <taxon>Dikarya</taxon>
        <taxon>Ascomycota</taxon>
        <taxon>Pezizomycotina</taxon>
        <taxon>Dothideomycetes</taxon>
        <taxon>Dothideomycetidae</taxon>
        <taxon>Mycosphaerellales</taxon>
        <taxon>Mycosphaerellaceae</taxon>
        <taxon>Pseudocercospora</taxon>
    </lineage>
</organism>
<dbReference type="KEGG" id="pfj:MYCFIDRAFT_175025"/>
<dbReference type="RefSeq" id="XP_007926777.1">
    <property type="nucleotide sequence ID" value="XM_007928586.1"/>
</dbReference>
<accession>M2Z187</accession>
<reference evidence="1 2" key="1">
    <citation type="journal article" date="2012" name="PLoS Pathog.">
        <title>Diverse lifestyles and strategies of plant pathogenesis encoded in the genomes of eighteen Dothideomycetes fungi.</title>
        <authorList>
            <person name="Ohm R.A."/>
            <person name="Feau N."/>
            <person name="Henrissat B."/>
            <person name="Schoch C.L."/>
            <person name="Horwitz B.A."/>
            <person name="Barry K.W."/>
            <person name="Condon B.J."/>
            <person name="Copeland A.C."/>
            <person name="Dhillon B."/>
            <person name="Glaser F."/>
            <person name="Hesse C.N."/>
            <person name="Kosti I."/>
            <person name="LaButti K."/>
            <person name="Lindquist E.A."/>
            <person name="Lucas S."/>
            <person name="Salamov A.A."/>
            <person name="Bradshaw R.E."/>
            <person name="Ciuffetti L."/>
            <person name="Hamelin R.C."/>
            <person name="Kema G.H.J."/>
            <person name="Lawrence C."/>
            <person name="Scott J.A."/>
            <person name="Spatafora J.W."/>
            <person name="Turgeon B.G."/>
            <person name="de Wit P.J.G.M."/>
            <person name="Zhong S."/>
            <person name="Goodwin S.B."/>
            <person name="Grigoriev I.V."/>
        </authorList>
    </citation>
    <scope>NUCLEOTIDE SEQUENCE [LARGE SCALE GENOMIC DNA]</scope>
    <source>
        <strain evidence="1 2">CIRAD86</strain>
    </source>
</reference>
<dbReference type="VEuPathDB" id="FungiDB:MYCFIDRAFT_175025"/>
<evidence type="ECO:0000313" key="1">
    <source>
        <dbReference type="EMBL" id="EME83600.1"/>
    </source>
</evidence>
<keyword evidence="2" id="KW-1185">Reference proteome</keyword>
<dbReference type="AlphaFoldDB" id="M2Z187"/>
<dbReference type="GeneID" id="19333301"/>
<name>M2Z187_PSEFD</name>
<protein>
    <submittedName>
        <fullName evidence="1">Uncharacterized protein</fullName>
    </submittedName>
</protein>
<gene>
    <name evidence="1" type="ORF">MYCFIDRAFT_175025</name>
</gene>
<proteinExistence type="predicted"/>